<organism evidence="1 2">
    <name type="scientific">Cypionkella sinensis</name>
    <dbReference type="NCBI Taxonomy" id="1756043"/>
    <lineage>
        <taxon>Bacteria</taxon>
        <taxon>Pseudomonadati</taxon>
        <taxon>Pseudomonadota</taxon>
        <taxon>Alphaproteobacteria</taxon>
        <taxon>Rhodobacterales</taxon>
        <taxon>Paracoccaceae</taxon>
        <taxon>Cypionkella</taxon>
    </lineage>
</organism>
<dbReference type="InterPro" id="IPR032710">
    <property type="entry name" value="NTF2-like_dom_sf"/>
</dbReference>
<protein>
    <recommendedName>
        <fullName evidence="3">SnoaL-like domain-containing protein</fullName>
    </recommendedName>
</protein>
<proteinExistence type="predicted"/>
<evidence type="ECO:0000313" key="2">
    <source>
        <dbReference type="Proteomes" id="UP001595547"/>
    </source>
</evidence>
<evidence type="ECO:0000313" key="1">
    <source>
        <dbReference type="EMBL" id="MFC3181506.1"/>
    </source>
</evidence>
<keyword evidence="2" id="KW-1185">Reference proteome</keyword>
<comment type="caution">
    <text evidence="1">The sequence shown here is derived from an EMBL/GenBank/DDBJ whole genome shotgun (WGS) entry which is preliminary data.</text>
</comment>
<evidence type="ECO:0008006" key="3">
    <source>
        <dbReference type="Google" id="ProtNLM"/>
    </source>
</evidence>
<accession>A0ABV7IYA7</accession>
<dbReference type="Proteomes" id="UP001595547">
    <property type="component" value="Unassembled WGS sequence"/>
</dbReference>
<reference evidence="2" key="1">
    <citation type="journal article" date="2019" name="Int. J. Syst. Evol. Microbiol.">
        <title>The Global Catalogue of Microorganisms (GCM) 10K type strain sequencing project: providing services to taxonomists for standard genome sequencing and annotation.</title>
        <authorList>
            <consortium name="The Broad Institute Genomics Platform"/>
            <consortium name="The Broad Institute Genome Sequencing Center for Infectious Disease"/>
            <person name="Wu L."/>
            <person name="Ma J."/>
        </authorList>
    </citation>
    <scope>NUCLEOTIDE SEQUENCE [LARGE SCALE GENOMIC DNA]</scope>
    <source>
        <strain evidence="2">KCTC 52039</strain>
    </source>
</reference>
<dbReference type="RefSeq" id="WP_380073105.1">
    <property type="nucleotide sequence ID" value="NZ_JBHRTO010000001.1"/>
</dbReference>
<name>A0ABV7IYA7_9RHOB</name>
<gene>
    <name evidence="1" type="ORF">ACFOGH_10940</name>
</gene>
<dbReference type="SUPFAM" id="SSF54427">
    <property type="entry name" value="NTF2-like"/>
    <property type="match status" value="1"/>
</dbReference>
<dbReference type="Gene3D" id="3.10.450.50">
    <property type="match status" value="1"/>
</dbReference>
<sequence>MPGQVFTALGERLTRALLDGDFPAYASVMALPLTITPRGDVAYVLHNADELRADFQLYHDNLKGRGVTDIFRQINEIAVIDQSHLRVRCTIHIMVGAQRIVEPFVSHFVLTETPDGWRIAEIESVRGHIRFSLGLSEITGGAFTPVSAAEGESDDET</sequence>
<dbReference type="EMBL" id="JBHRTO010000001">
    <property type="protein sequence ID" value="MFC3181506.1"/>
    <property type="molecule type" value="Genomic_DNA"/>
</dbReference>